<name>A0A4Z1FWC6_9HELO</name>
<dbReference type="EMBL" id="PQXI01000043">
    <property type="protein sequence ID" value="TGO27342.1"/>
    <property type="molecule type" value="Genomic_DNA"/>
</dbReference>
<evidence type="ECO:0000313" key="2">
    <source>
        <dbReference type="EMBL" id="TGO27342.1"/>
    </source>
</evidence>
<evidence type="ECO:0000256" key="1">
    <source>
        <dbReference type="SAM" id="MobiDB-lite"/>
    </source>
</evidence>
<feature type="region of interest" description="Disordered" evidence="1">
    <location>
        <begin position="53"/>
        <end position="103"/>
    </location>
</feature>
<reference evidence="2 3" key="1">
    <citation type="submission" date="2017-12" db="EMBL/GenBank/DDBJ databases">
        <title>Comparative genomics of Botrytis spp.</title>
        <authorList>
            <person name="Valero-Jimenez C.A."/>
            <person name="Tapia P."/>
            <person name="Veloso J."/>
            <person name="Silva-Moreno E."/>
            <person name="Staats M."/>
            <person name="Valdes J.H."/>
            <person name="Van Kan J.A.L."/>
        </authorList>
    </citation>
    <scope>NUCLEOTIDE SEQUENCE [LARGE SCALE GENOMIC DNA]</scope>
    <source>
        <strain evidence="2 3">Bp0003</strain>
    </source>
</reference>
<proteinExistence type="predicted"/>
<gene>
    <name evidence="2" type="ORF">BPAE_0043g00150</name>
</gene>
<accession>A0A4Z1FWC6</accession>
<feature type="compositionally biased region" description="Polar residues" evidence="1">
    <location>
        <begin position="74"/>
        <end position="103"/>
    </location>
</feature>
<dbReference type="AlphaFoldDB" id="A0A4Z1FWC6"/>
<evidence type="ECO:0000313" key="3">
    <source>
        <dbReference type="Proteomes" id="UP000297910"/>
    </source>
</evidence>
<keyword evidence="3" id="KW-1185">Reference proteome</keyword>
<protein>
    <submittedName>
        <fullName evidence="2">Uncharacterized protein</fullName>
    </submittedName>
</protein>
<comment type="caution">
    <text evidence="2">The sequence shown here is derived from an EMBL/GenBank/DDBJ whole genome shotgun (WGS) entry which is preliminary data.</text>
</comment>
<sequence>MQPRKAIPEIKSAKIPSSLTNEVRLHSQNPASNVTPLRMAHCGFYSPGQRCRLPLPSTLQQDPMSAKAAAPESSKFTTPSPINEVQSTKASSHYLSPQTPPRNQDNKILSLIHRIFEVNKRDTNFLTLWTPHLNDLTSTTCMRNRVALEMVTGLQNLRNREVKSGKAYINLPWACSGGIFPLTCLEPPLGLVRLF</sequence>
<dbReference type="Proteomes" id="UP000297910">
    <property type="component" value="Unassembled WGS sequence"/>
</dbReference>
<organism evidence="2 3">
    <name type="scientific">Botrytis paeoniae</name>
    <dbReference type="NCBI Taxonomy" id="278948"/>
    <lineage>
        <taxon>Eukaryota</taxon>
        <taxon>Fungi</taxon>
        <taxon>Dikarya</taxon>
        <taxon>Ascomycota</taxon>
        <taxon>Pezizomycotina</taxon>
        <taxon>Leotiomycetes</taxon>
        <taxon>Helotiales</taxon>
        <taxon>Sclerotiniaceae</taxon>
        <taxon>Botrytis</taxon>
    </lineage>
</organism>